<organism evidence="1">
    <name type="scientific">marine sediment metagenome</name>
    <dbReference type="NCBI Taxonomy" id="412755"/>
    <lineage>
        <taxon>unclassified sequences</taxon>
        <taxon>metagenomes</taxon>
        <taxon>ecological metagenomes</taxon>
    </lineage>
</organism>
<evidence type="ECO:0000313" key="1">
    <source>
        <dbReference type="EMBL" id="KKK76191.1"/>
    </source>
</evidence>
<dbReference type="AlphaFoldDB" id="A0A0F9AVF4"/>
<proteinExistence type="predicted"/>
<feature type="non-terminal residue" evidence="1">
    <location>
        <position position="1"/>
    </location>
</feature>
<reference evidence="1" key="1">
    <citation type="journal article" date="2015" name="Nature">
        <title>Complex archaea that bridge the gap between prokaryotes and eukaryotes.</title>
        <authorList>
            <person name="Spang A."/>
            <person name="Saw J.H."/>
            <person name="Jorgensen S.L."/>
            <person name="Zaremba-Niedzwiedzka K."/>
            <person name="Martijn J."/>
            <person name="Lind A.E."/>
            <person name="van Eijk R."/>
            <person name="Schleper C."/>
            <person name="Guy L."/>
            <person name="Ettema T.J."/>
        </authorList>
    </citation>
    <scope>NUCLEOTIDE SEQUENCE</scope>
</reference>
<name>A0A0F9AVF4_9ZZZZ</name>
<gene>
    <name evidence="1" type="ORF">LCGC14_2866110</name>
</gene>
<comment type="caution">
    <text evidence="1">The sequence shown here is derived from an EMBL/GenBank/DDBJ whole genome shotgun (WGS) entry which is preliminary data.</text>
</comment>
<dbReference type="EMBL" id="LAZR01055517">
    <property type="protein sequence ID" value="KKK76191.1"/>
    <property type="molecule type" value="Genomic_DNA"/>
</dbReference>
<sequence length="107" mass="11942">PKNDRKVGRHDSWNIAATGSVHTPLAPGLSIVYIQHLITPPAVFPEPWPPINAGNGDSERTNPSCAPLFRDISTSVTNAPLLHNRPDRDRYRPREGFMRIIGLKARR</sequence>
<protein>
    <submittedName>
        <fullName evidence="1">Uncharacterized protein</fullName>
    </submittedName>
</protein>
<accession>A0A0F9AVF4</accession>